<dbReference type="InterPro" id="IPR036047">
    <property type="entry name" value="F-box-like_dom_sf"/>
</dbReference>
<dbReference type="Gene3D" id="3.80.10.10">
    <property type="entry name" value="Ribonuclease Inhibitor"/>
    <property type="match status" value="1"/>
</dbReference>
<evidence type="ECO:0000313" key="3">
    <source>
        <dbReference type="Proteomes" id="UP000723463"/>
    </source>
</evidence>
<accession>A0A9P6F2R4</accession>
<dbReference type="InterPro" id="IPR032675">
    <property type="entry name" value="LRR_dom_sf"/>
</dbReference>
<comment type="caution">
    <text evidence="2">The sequence shown here is derived from an EMBL/GenBank/DDBJ whole genome shotgun (WGS) entry which is preliminary data.</text>
</comment>
<dbReference type="PROSITE" id="PS50181">
    <property type="entry name" value="FBOX"/>
    <property type="match status" value="1"/>
</dbReference>
<dbReference type="Proteomes" id="UP000723463">
    <property type="component" value="Unassembled WGS sequence"/>
</dbReference>
<evidence type="ECO:0000313" key="2">
    <source>
        <dbReference type="EMBL" id="KAF9541604.1"/>
    </source>
</evidence>
<reference evidence="2" key="1">
    <citation type="journal article" date="2020" name="Fungal Divers.">
        <title>Resolving the Mortierellaceae phylogeny through synthesis of multi-gene phylogenetics and phylogenomics.</title>
        <authorList>
            <person name="Vandepol N."/>
            <person name="Liber J."/>
            <person name="Desiro A."/>
            <person name="Na H."/>
            <person name="Kennedy M."/>
            <person name="Barry K."/>
            <person name="Grigoriev I.V."/>
            <person name="Miller A.N."/>
            <person name="O'Donnell K."/>
            <person name="Stajich J.E."/>
            <person name="Bonito G."/>
        </authorList>
    </citation>
    <scope>NUCLEOTIDE SEQUENCE</scope>
    <source>
        <strain evidence="2">NRRL 2591</strain>
    </source>
</reference>
<protein>
    <recommendedName>
        <fullName evidence="1">F-box domain-containing protein</fullName>
    </recommendedName>
</protein>
<gene>
    <name evidence="2" type="ORF">EC957_002908</name>
</gene>
<organism evidence="2 3">
    <name type="scientific">Mortierella hygrophila</name>
    <dbReference type="NCBI Taxonomy" id="979708"/>
    <lineage>
        <taxon>Eukaryota</taxon>
        <taxon>Fungi</taxon>
        <taxon>Fungi incertae sedis</taxon>
        <taxon>Mucoromycota</taxon>
        <taxon>Mortierellomycotina</taxon>
        <taxon>Mortierellomycetes</taxon>
        <taxon>Mortierellales</taxon>
        <taxon>Mortierellaceae</taxon>
        <taxon>Mortierella</taxon>
    </lineage>
</organism>
<proteinExistence type="predicted"/>
<name>A0A9P6F2R4_9FUNG</name>
<keyword evidence="3" id="KW-1185">Reference proteome</keyword>
<dbReference type="SUPFAM" id="SSF81383">
    <property type="entry name" value="F-box domain"/>
    <property type="match status" value="1"/>
</dbReference>
<evidence type="ECO:0000259" key="1">
    <source>
        <dbReference type="PROSITE" id="PS50181"/>
    </source>
</evidence>
<dbReference type="SUPFAM" id="SSF52047">
    <property type="entry name" value="RNI-like"/>
    <property type="match status" value="1"/>
</dbReference>
<feature type="domain" description="F-box" evidence="1">
    <location>
        <begin position="1"/>
        <end position="46"/>
    </location>
</feature>
<dbReference type="InterPro" id="IPR001810">
    <property type="entry name" value="F-box_dom"/>
</dbReference>
<sequence length="521" mass="60244">MTTILDLPDEIRLLIGKVLPKKSIYSLIRVCRSFYSSFIPFIWSDLNLTDLNESTIITADQVRLNAHHIETVSFPTTLARDYYAITYPHLHTLWILAFYLDGNDDDHLQVRLQEKIDFLRRHPFLRKLNYQQKDTLSREFWEVVATELAQLEDLMFMGVVEQDAVDAFWRACERVQNLHLMDVIFHPASMSILSSLSFRRLRDLTINKYSWEESLPRRMWPVHLLERAKESENLKRLEWGVRDIVFPVQLVLDAFEENCWRELCELSIGGEVCSDQDVATVLRSLTSRRLTNFELSRGKFGPLIYSSLKEMYFGHLRDLRLGQAPGVTSGMVQEIMTECVHLVNLSAPYIFVRSIATALKSWGCLKLEKLVVYIASQMGDEADWDGRAFEQIARLKRMRTLGLQGDPDGFSFVDDEDSRSQDIMYMQTLDLRLPSSRTMLESCNNGGSGDIRGWSSLLQLREFSFDGDRQWMGVDELEWMIEHWKDLTCISGNFRAAVGIASSDRLKQLLAQHGIGHYEDA</sequence>
<dbReference type="EMBL" id="JAAAXW010000161">
    <property type="protein sequence ID" value="KAF9541604.1"/>
    <property type="molecule type" value="Genomic_DNA"/>
</dbReference>
<dbReference type="AlphaFoldDB" id="A0A9P6F2R4"/>